<protein>
    <submittedName>
        <fullName evidence="4">Kinase family protein</fullName>
    </submittedName>
</protein>
<dbReference type="PANTHER" id="PTHR10736">
    <property type="entry name" value="BESTROPHIN"/>
    <property type="match status" value="1"/>
</dbReference>
<dbReference type="Proteomes" id="UP000050761">
    <property type="component" value="Unassembled WGS sequence"/>
</dbReference>
<name>A0A183GVL4_HELPZ</name>
<feature type="compositionally biased region" description="Basic and acidic residues" evidence="1">
    <location>
        <begin position="115"/>
        <end position="132"/>
    </location>
</feature>
<evidence type="ECO:0000313" key="4">
    <source>
        <dbReference type="WBParaSite" id="HPBE_0002673401-mRNA-1"/>
    </source>
</evidence>
<organism evidence="3 4">
    <name type="scientific">Heligmosomoides polygyrus</name>
    <name type="common">Parasitic roundworm</name>
    <dbReference type="NCBI Taxonomy" id="6339"/>
    <lineage>
        <taxon>Eukaryota</taxon>
        <taxon>Metazoa</taxon>
        <taxon>Ecdysozoa</taxon>
        <taxon>Nematoda</taxon>
        <taxon>Chromadorea</taxon>
        <taxon>Rhabditida</taxon>
        <taxon>Rhabditina</taxon>
        <taxon>Rhabditomorpha</taxon>
        <taxon>Strongyloidea</taxon>
        <taxon>Heligmosomidae</taxon>
        <taxon>Heligmosomoides</taxon>
    </lineage>
</organism>
<dbReference type="OrthoDB" id="5860153at2759"/>
<evidence type="ECO:0000313" key="3">
    <source>
        <dbReference type="Proteomes" id="UP000050761"/>
    </source>
</evidence>
<accession>A0A183GVL4</accession>
<dbReference type="PANTHER" id="PTHR10736:SF61">
    <property type="entry name" value="BESTROPHIN HOMOLOG 24"/>
    <property type="match status" value="1"/>
</dbReference>
<evidence type="ECO:0000256" key="1">
    <source>
        <dbReference type="SAM" id="MobiDB-lite"/>
    </source>
</evidence>
<dbReference type="InterPro" id="IPR000615">
    <property type="entry name" value="Bestrophin"/>
</dbReference>
<feature type="compositionally biased region" description="Low complexity" evidence="1">
    <location>
        <begin position="82"/>
        <end position="92"/>
    </location>
</feature>
<feature type="region of interest" description="Disordered" evidence="1">
    <location>
        <begin position="206"/>
        <end position="230"/>
    </location>
</feature>
<keyword evidence="3" id="KW-1185">Reference proteome</keyword>
<sequence length="260" mass="29538">MVLMMVDQGYDRPPDLKKDPFWDDKVEPLYSEETAKIPNNPHKGSVSEVRLPESVHEIRMVPHFDDRDPQFANSPSLRRRVSVVPVSQSLSRGQLHDGEQPRKTVSHGHLPFLDSLRDAKAGGERTPTREKSFSNNAFVESQDDATLSSDAPKTKDVLKSSSSTNLKSPHDFQHHILDDVLEENEEEAWQKIGMRIRKLVPEDDATLSSDAPKTKDVLKSSSSTNLKSPHDFQHHILDDVLEENEEEAWQKVRMLSSFLK</sequence>
<feature type="region of interest" description="Disordered" evidence="1">
    <location>
        <begin position="65"/>
        <end position="170"/>
    </location>
</feature>
<dbReference type="EMBL" id="UZAH01040738">
    <property type="protein sequence ID" value="VDP59160.1"/>
    <property type="molecule type" value="Genomic_DNA"/>
</dbReference>
<gene>
    <name evidence="2" type="ORF">HPBE_LOCUS26733</name>
</gene>
<proteinExistence type="predicted"/>
<dbReference type="AlphaFoldDB" id="A0A183GVL4"/>
<evidence type="ECO:0000313" key="2">
    <source>
        <dbReference type="EMBL" id="VDP59160.1"/>
    </source>
</evidence>
<reference evidence="2 3" key="1">
    <citation type="submission" date="2018-11" db="EMBL/GenBank/DDBJ databases">
        <authorList>
            <consortium name="Pathogen Informatics"/>
        </authorList>
    </citation>
    <scope>NUCLEOTIDE SEQUENCE [LARGE SCALE GENOMIC DNA]</scope>
</reference>
<dbReference type="WBParaSite" id="HPBE_0002673401-mRNA-1">
    <property type="protein sequence ID" value="HPBE_0002673401-mRNA-1"/>
    <property type="gene ID" value="HPBE_0002673401"/>
</dbReference>
<dbReference type="GO" id="GO:0005254">
    <property type="term" value="F:chloride channel activity"/>
    <property type="evidence" value="ECO:0007669"/>
    <property type="project" value="TreeGrafter"/>
</dbReference>
<feature type="compositionally biased region" description="Polar residues" evidence="1">
    <location>
        <begin position="133"/>
        <end position="151"/>
    </location>
</feature>
<accession>A0A3P8EZC0</accession>
<reference evidence="4" key="2">
    <citation type="submission" date="2019-09" db="UniProtKB">
        <authorList>
            <consortium name="WormBaseParasite"/>
        </authorList>
    </citation>
    <scope>IDENTIFICATION</scope>
</reference>